<dbReference type="AlphaFoldDB" id="A0A6M1LR59"/>
<proteinExistence type="predicted"/>
<comment type="caution">
    <text evidence="1">The sequence shown here is derived from an EMBL/GenBank/DDBJ whole genome shotgun (WGS) entry which is preliminary data.</text>
</comment>
<evidence type="ECO:0000313" key="1">
    <source>
        <dbReference type="EMBL" id="NGM22573.1"/>
    </source>
</evidence>
<dbReference type="Pfam" id="PF21983">
    <property type="entry name" value="NikA-like"/>
    <property type="match status" value="1"/>
</dbReference>
<dbReference type="EMBL" id="JAAIKB010000010">
    <property type="protein sequence ID" value="NGM22573.1"/>
    <property type="molecule type" value="Genomic_DNA"/>
</dbReference>
<protein>
    <submittedName>
        <fullName evidence="1">Uncharacterized protein</fullName>
    </submittedName>
</protein>
<reference evidence="1 2" key="2">
    <citation type="submission" date="2020-03" db="EMBL/GenBank/DDBJ databases">
        <title>Roseomonas stagni sp. nov., isolated from pond water in Japan.</title>
        <authorList>
            <person name="Furuhata K."/>
            <person name="Miyamoto H."/>
            <person name="Goto K."/>
        </authorList>
    </citation>
    <scope>NUCLEOTIDE SEQUENCE [LARGE SCALE GENOMIC DNA]</scope>
    <source>
        <strain evidence="1 2">PeD5</strain>
    </source>
</reference>
<dbReference type="InterPro" id="IPR053842">
    <property type="entry name" value="NikA-like"/>
</dbReference>
<sequence>MPKPTGSTSADRRTEAIRLVVTPVERGIITERARLAGRSVGGLLRDLGLQAVIPPAVTHATIVAVLQTLERYDDVIIELKNLQGLGPDADAQRVEVIRHAEHLQRHMEALVFPR</sequence>
<reference evidence="1 2" key="1">
    <citation type="submission" date="2020-02" db="EMBL/GenBank/DDBJ databases">
        <authorList>
            <person name="Kim H.M."/>
            <person name="Jeon C.O."/>
        </authorList>
    </citation>
    <scope>NUCLEOTIDE SEQUENCE [LARGE SCALE GENOMIC DNA]</scope>
    <source>
        <strain evidence="1 2">PeD5</strain>
    </source>
</reference>
<organism evidence="1 2">
    <name type="scientific">Falsiroseomonas algicola</name>
    <dbReference type="NCBI Taxonomy" id="2716930"/>
    <lineage>
        <taxon>Bacteria</taxon>
        <taxon>Pseudomonadati</taxon>
        <taxon>Pseudomonadota</taxon>
        <taxon>Alphaproteobacteria</taxon>
        <taxon>Acetobacterales</taxon>
        <taxon>Roseomonadaceae</taxon>
        <taxon>Falsiroseomonas</taxon>
    </lineage>
</organism>
<dbReference type="RefSeq" id="WP_164696480.1">
    <property type="nucleotide sequence ID" value="NZ_JAAIKB010000010.1"/>
</dbReference>
<accession>A0A6M1LR59</accession>
<gene>
    <name evidence="1" type="ORF">G3576_21335</name>
</gene>
<name>A0A6M1LR59_9PROT</name>
<dbReference type="Proteomes" id="UP000475385">
    <property type="component" value="Unassembled WGS sequence"/>
</dbReference>
<keyword evidence="2" id="KW-1185">Reference proteome</keyword>
<evidence type="ECO:0000313" key="2">
    <source>
        <dbReference type="Proteomes" id="UP000475385"/>
    </source>
</evidence>